<proteinExistence type="predicted"/>
<evidence type="ECO:0000313" key="1">
    <source>
        <dbReference type="EMBL" id="KAF2166846.1"/>
    </source>
</evidence>
<dbReference type="EMBL" id="ML993595">
    <property type="protein sequence ID" value="KAF2166846.1"/>
    <property type="molecule type" value="Genomic_DNA"/>
</dbReference>
<reference evidence="1" key="1">
    <citation type="journal article" date="2020" name="Stud. Mycol.">
        <title>101 Dothideomycetes genomes: a test case for predicting lifestyles and emergence of pathogens.</title>
        <authorList>
            <person name="Haridas S."/>
            <person name="Albert R."/>
            <person name="Binder M."/>
            <person name="Bloem J."/>
            <person name="Labutti K."/>
            <person name="Salamov A."/>
            <person name="Andreopoulos B."/>
            <person name="Baker S."/>
            <person name="Barry K."/>
            <person name="Bills G."/>
            <person name="Bluhm B."/>
            <person name="Cannon C."/>
            <person name="Castanera R."/>
            <person name="Culley D."/>
            <person name="Daum C."/>
            <person name="Ezra D."/>
            <person name="Gonzalez J."/>
            <person name="Henrissat B."/>
            <person name="Kuo A."/>
            <person name="Liang C."/>
            <person name="Lipzen A."/>
            <person name="Lutzoni F."/>
            <person name="Magnuson J."/>
            <person name="Mondo S."/>
            <person name="Nolan M."/>
            <person name="Ohm R."/>
            <person name="Pangilinan J."/>
            <person name="Park H.-J."/>
            <person name="Ramirez L."/>
            <person name="Alfaro M."/>
            <person name="Sun H."/>
            <person name="Tritt A."/>
            <person name="Yoshinaga Y."/>
            <person name="Zwiers L.-H."/>
            <person name="Turgeon B."/>
            <person name="Goodwin S."/>
            <person name="Spatafora J."/>
            <person name="Crous P."/>
            <person name="Grigoriev I."/>
        </authorList>
    </citation>
    <scope>NUCLEOTIDE SEQUENCE</scope>
    <source>
        <strain evidence="1">ATCC 36951</strain>
    </source>
</reference>
<gene>
    <name evidence="1" type="ORF">M409DRAFT_54625</name>
</gene>
<dbReference type="AlphaFoldDB" id="A0A6A6CN19"/>
<protein>
    <submittedName>
        <fullName evidence="1">Uncharacterized protein</fullName>
    </submittedName>
</protein>
<organism evidence="1 2">
    <name type="scientific">Zasmidium cellare ATCC 36951</name>
    <dbReference type="NCBI Taxonomy" id="1080233"/>
    <lineage>
        <taxon>Eukaryota</taxon>
        <taxon>Fungi</taxon>
        <taxon>Dikarya</taxon>
        <taxon>Ascomycota</taxon>
        <taxon>Pezizomycotina</taxon>
        <taxon>Dothideomycetes</taxon>
        <taxon>Dothideomycetidae</taxon>
        <taxon>Mycosphaerellales</taxon>
        <taxon>Mycosphaerellaceae</taxon>
        <taxon>Zasmidium</taxon>
    </lineage>
</organism>
<sequence length="105" mass="11959">MDIGSVGVSWGLSRKFILRARSLELRRKNCLRQSNQSNGRGMAPEIVRRLGSRLHVSMSSPHTCRRGSCAFWKRHARPEYGVESARHTFTSLHQRRSIDTEAIPA</sequence>
<dbReference type="Proteomes" id="UP000799537">
    <property type="component" value="Unassembled WGS sequence"/>
</dbReference>
<name>A0A6A6CN19_ZASCE</name>
<accession>A0A6A6CN19</accession>
<dbReference type="RefSeq" id="XP_033667735.1">
    <property type="nucleotide sequence ID" value="XM_033812772.1"/>
</dbReference>
<dbReference type="GeneID" id="54566044"/>
<evidence type="ECO:0000313" key="2">
    <source>
        <dbReference type="Proteomes" id="UP000799537"/>
    </source>
</evidence>
<keyword evidence="2" id="KW-1185">Reference proteome</keyword>